<reference evidence="1" key="2">
    <citation type="journal article" date="2021" name="Genome Biol. Evol.">
        <title>Developing a high-quality reference genome for a parasitic bivalve with doubly uniparental inheritance (Bivalvia: Unionida).</title>
        <authorList>
            <person name="Smith C.H."/>
        </authorList>
    </citation>
    <scope>NUCLEOTIDE SEQUENCE</scope>
    <source>
        <strain evidence="1">CHS0354</strain>
        <tissue evidence="1">Mantle</tissue>
    </source>
</reference>
<proteinExistence type="predicted"/>
<dbReference type="Proteomes" id="UP001195483">
    <property type="component" value="Unassembled WGS sequence"/>
</dbReference>
<sequence length="117" mass="13230">MPCSFGLKPGDLKRKLQNGFCTRGIAKETLESCLRKRKNFAITDRLSAFSLIFPDCRKTEKKTSSSSKSEALTLHDSIEVRMNIQNLAAPHKFRYCHLEVIYSILVGSKHEPSLDLS</sequence>
<reference evidence="1" key="3">
    <citation type="submission" date="2023-05" db="EMBL/GenBank/DDBJ databases">
        <authorList>
            <person name="Smith C.H."/>
        </authorList>
    </citation>
    <scope>NUCLEOTIDE SEQUENCE</scope>
    <source>
        <strain evidence="1">CHS0354</strain>
        <tissue evidence="1">Mantle</tissue>
    </source>
</reference>
<reference evidence="1" key="1">
    <citation type="journal article" date="2021" name="Genome Biol. Evol.">
        <title>A High-Quality Reference Genome for a Parasitic Bivalve with Doubly Uniparental Inheritance (Bivalvia: Unionida).</title>
        <authorList>
            <person name="Smith C.H."/>
        </authorList>
    </citation>
    <scope>NUCLEOTIDE SEQUENCE</scope>
    <source>
        <strain evidence="1">CHS0354</strain>
    </source>
</reference>
<dbReference type="EMBL" id="JAEAOA010001975">
    <property type="protein sequence ID" value="KAK3605332.1"/>
    <property type="molecule type" value="Genomic_DNA"/>
</dbReference>
<gene>
    <name evidence="1" type="ORF">CHS0354_033821</name>
</gene>
<comment type="caution">
    <text evidence="1">The sequence shown here is derived from an EMBL/GenBank/DDBJ whole genome shotgun (WGS) entry which is preliminary data.</text>
</comment>
<evidence type="ECO:0000313" key="1">
    <source>
        <dbReference type="EMBL" id="KAK3605332.1"/>
    </source>
</evidence>
<organism evidence="1 2">
    <name type="scientific">Potamilus streckersoni</name>
    <dbReference type="NCBI Taxonomy" id="2493646"/>
    <lineage>
        <taxon>Eukaryota</taxon>
        <taxon>Metazoa</taxon>
        <taxon>Spiralia</taxon>
        <taxon>Lophotrochozoa</taxon>
        <taxon>Mollusca</taxon>
        <taxon>Bivalvia</taxon>
        <taxon>Autobranchia</taxon>
        <taxon>Heteroconchia</taxon>
        <taxon>Palaeoheterodonta</taxon>
        <taxon>Unionida</taxon>
        <taxon>Unionoidea</taxon>
        <taxon>Unionidae</taxon>
        <taxon>Ambleminae</taxon>
        <taxon>Lampsilini</taxon>
        <taxon>Potamilus</taxon>
    </lineage>
</organism>
<dbReference type="AlphaFoldDB" id="A0AAE0T7Q6"/>
<accession>A0AAE0T7Q6</accession>
<name>A0AAE0T7Q6_9BIVA</name>
<protein>
    <submittedName>
        <fullName evidence="1">Uncharacterized protein</fullName>
    </submittedName>
</protein>
<keyword evidence="2" id="KW-1185">Reference proteome</keyword>
<evidence type="ECO:0000313" key="2">
    <source>
        <dbReference type="Proteomes" id="UP001195483"/>
    </source>
</evidence>